<feature type="domain" description="MATH" evidence="1">
    <location>
        <begin position="11"/>
        <end position="259"/>
    </location>
</feature>
<dbReference type="PANTHER" id="PTHR46162">
    <property type="entry name" value="TRAF-LIKE FAMILY PROTEIN"/>
    <property type="match status" value="1"/>
</dbReference>
<reference evidence="2 3" key="1">
    <citation type="journal article" date="2013" name="Proc. Natl. Acad. Sci. U.S.A.">
        <title>Fine-scale variation in meiotic recombination in Mimulus inferred from population shotgun sequencing.</title>
        <authorList>
            <person name="Hellsten U."/>
            <person name="Wright K.M."/>
            <person name="Jenkins J."/>
            <person name="Shu S."/>
            <person name="Yuan Y."/>
            <person name="Wessler S.R."/>
            <person name="Schmutz J."/>
            <person name="Willis J.H."/>
            <person name="Rokhsar D.S."/>
        </authorList>
    </citation>
    <scope>NUCLEOTIDE SEQUENCE [LARGE SCALE GENOMIC DNA]</scope>
    <source>
        <strain evidence="3">cv. DUN x IM62</strain>
    </source>
</reference>
<protein>
    <recommendedName>
        <fullName evidence="1">MATH domain-containing protein</fullName>
    </recommendedName>
</protein>
<name>A0A022RLT4_ERYGU</name>
<dbReference type="eggNOG" id="KOG1987">
    <property type="taxonomic scope" value="Eukaryota"/>
</dbReference>
<dbReference type="SUPFAM" id="SSF49599">
    <property type="entry name" value="TRAF domain-like"/>
    <property type="match status" value="2"/>
</dbReference>
<keyword evidence="3" id="KW-1185">Reference proteome</keyword>
<dbReference type="Gene3D" id="2.60.210.10">
    <property type="entry name" value="Apoptosis, Tumor Necrosis Factor Receptor Associated Protein 2, Chain A"/>
    <property type="match status" value="2"/>
</dbReference>
<evidence type="ECO:0000313" key="2">
    <source>
        <dbReference type="EMBL" id="EYU41004.1"/>
    </source>
</evidence>
<feature type="non-terminal residue" evidence="2">
    <location>
        <position position="1"/>
    </location>
</feature>
<gene>
    <name evidence="2" type="ORF">MIMGU_mgv1a023974mg</name>
</gene>
<dbReference type="Pfam" id="PF22486">
    <property type="entry name" value="MATH_2"/>
    <property type="match status" value="2"/>
</dbReference>
<dbReference type="InterPro" id="IPR008974">
    <property type="entry name" value="TRAF-like"/>
</dbReference>
<dbReference type="CDD" id="cd00121">
    <property type="entry name" value="MATH"/>
    <property type="match status" value="2"/>
</dbReference>
<dbReference type="PANTHER" id="PTHR46162:SF20">
    <property type="entry name" value="UBIQUITIN CARBOXYL-TERMINAL HYDROLASE 7-LIKE ISOFORM X1"/>
    <property type="match status" value="1"/>
</dbReference>
<evidence type="ECO:0000313" key="3">
    <source>
        <dbReference type="Proteomes" id="UP000030748"/>
    </source>
</evidence>
<accession>A0A022RLT4</accession>
<dbReference type="AlphaFoldDB" id="A0A022RLT4"/>
<proteinExistence type="predicted"/>
<dbReference type="Proteomes" id="UP000030748">
    <property type="component" value="Unassembled WGS sequence"/>
</dbReference>
<dbReference type="PROSITE" id="PS50144">
    <property type="entry name" value="MATH"/>
    <property type="match status" value="1"/>
</dbReference>
<dbReference type="EMBL" id="KI630370">
    <property type="protein sequence ID" value="EYU41004.1"/>
    <property type="molecule type" value="Genomic_DNA"/>
</dbReference>
<sequence>ITTVETKEASPAHFLIKIESFSLLGKCGIEKYDTNEFFAGEYKWKLIICPNEDENGKKHSEYISVNLAMVDTISLPANWEVNAVFNIFIFNQISGNYNILLDPSNGYLVNDNCVFGAEVFVVEREAVTECLSLKNVKFPYKRDWKISRFSKLQGIWNSEEFRRFFFTRKEMAKGTGRNVSIFLSLVDSSNSTPPGRVKARYIICLKNQFPDEHIQRNGTRWFSAINPAWGLASFIKLATINNPYKGFIVNDCCLLNIEISVEAVVQGSPLSI</sequence>
<dbReference type="STRING" id="4155.A0A022RLT4"/>
<dbReference type="InterPro" id="IPR002083">
    <property type="entry name" value="MATH/TRAF_dom"/>
</dbReference>
<evidence type="ECO:0000259" key="1">
    <source>
        <dbReference type="PROSITE" id="PS50144"/>
    </source>
</evidence>
<organism evidence="2 3">
    <name type="scientific">Erythranthe guttata</name>
    <name type="common">Yellow monkey flower</name>
    <name type="synonym">Mimulus guttatus</name>
    <dbReference type="NCBI Taxonomy" id="4155"/>
    <lineage>
        <taxon>Eukaryota</taxon>
        <taxon>Viridiplantae</taxon>
        <taxon>Streptophyta</taxon>
        <taxon>Embryophyta</taxon>
        <taxon>Tracheophyta</taxon>
        <taxon>Spermatophyta</taxon>
        <taxon>Magnoliopsida</taxon>
        <taxon>eudicotyledons</taxon>
        <taxon>Gunneridae</taxon>
        <taxon>Pentapetalae</taxon>
        <taxon>asterids</taxon>
        <taxon>lamiids</taxon>
        <taxon>Lamiales</taxon>
        <taxon>Phrymaceae</taxon>
        <taxon>Erythranthe</taxon>
    </lineage>
</organism>